<proteinExistence type="predicted"/>
<protein>
    <submittedName>
        <fullName evidence="3">Uncharacterized protein</fullName>
    </submittedName>
</protein>
<evidence type="ECO:0000256" key="2">
    <source>
        <dbReference type="SAM" id="Phobius"/>
    </source>
</evidence>
<dbReference type="OrthoDB" id="2444659at2759"/>
<feature type="transmembrane region" description="Helical" evidence="2">
    <location>
        <begin position="391"/>
        <end position="409"/>
    </location>
</feature>
<dbReference type="AlphaFoldDB" id="A0A9P6R4C2"/>
<sequence>MGLNIIDLRCIATDPGQTTVYGFGYGRSSEKAERFDTMILIKSQANPSTIADIKWSAVSTFTRYRNSHEMITHTNPVFTCAVNSAGVFNVISYDFVNSTPDGNDLLGIRYDPTGTIASSQMDASESMTGGGKWEEINLDAGFNSTNSLTYDRQILFYVREANRDKETLIHAYSGGYPPAVYLNTVDESSQSVRLQPLATYKNDVLKVASATTIVYGNGQLYVYNASTNASVIAISLANMHNSTAKPTIKRFDIESAFQCGGREYGHKMWTWKDSYFLFCKREDQANVDFQEKAQLLTIASPLAENKTTTIRLYPTSEGIVFGYRSIYQSVGGHLPGQEAFALTPHAGAITGVTLTGLSAGEVQNFTDATVEGVYGNGPAEPVSSLSGAERGAIIAVAVFVVLIVGLLVLRRVRQRRAKRNPSADVLREGDSKVEQERNDAAIELGHVVPATTVSAASEDSTPTLGVQDHNTPPPYAGLSRHPQPTVTTTLGSN</sequence>
<evidence type="ECO:0000256" key="1">
    <source>
        <dbReference type="SAM" id="MobiDB-lite"/>
    </source>
</evidence>
<reference evidence="3" key="1">
    <citation type="journal article" date="2020" name="Fungal Divers.">
        <title>Resolving the Mortierellaceae phylogeny through synthesis of multi-gene phylogenetics and phylogenomics.</title>
        <authorList>
            <person name="Vandepol N."/>
            <person name="Liber J."/>
            <person name="Desiro A."/>
            <person name="Na H."/>
            <person name="Kennedy M."/>
            <person name="Barry K."/>
            <person name="Grigoriev I.V."/>
            <person name="Miller A.N."/>
            <person name="O'Donnell K."/>
            <person name="Stajich J.E."/>
            <person name="Bonito G."/>
        </authorList>
    </citation>
    <scope>NUCLEOTIDE SEQUENCE</scope>
    <source>
        <strain evidence="3">NVP60</strain>
    </source>
</reference>
<dbReference type="Proteomes" id="UP000823405">
    <property type="component" value="Unassembled WGS sequence"/>
</dbReference>
<keyword evidence="2" id="KW-0472">Membrane</keyword>
<comment type="caution">
    <text evidence="3">The sequence shown here is derived from an EMBL/GenBank/DDBJ whole genome shotgun (WGS) entry which is preliminary data.</text>
</comment>
<feature type="compositionally biased region" description="Polar residues" evidence="1">
    <location>
        <begin position="454"/>
        <end position="470"/>
    </location>
</feature>
<keyword evidence="2" id="KW-1133">Transmembrane helix</keyword>
<accession>A0A9P6R4C2</accession>
<keyword evidence="4" id="KW-1185">Reference proteome</keyword>
<dbReference type="EMBL" id="JAAAIN010000790">
    <property type="protein sequence ID" value="KAG0310825.1"/>
    <property type="molecule type" value="Genomic_DNA"/>
</dbReference>
<evidence type="ECO:0000313" key="3">
    <source>
        <dbReference type="EMBL" id="KAG0310825.1"/>
    </source>
</evidence>
<feature type="region of interest" description="Disordered" evidence="1">
    <location>
        <begin position="454"/>
        <end position="493"/>
    </location>
</feature>
<name>A0A9P6R4C2_9FUNG</name>
<feature type="compositionally biased region" description="Polar residues" evidence="1">
    <location>
        <begin position="482"/>
        <end position="493"/>
    </location>
</feature>
<gene>
    <name evidence="3" type="ORF">BGZ97_012291</name>
</gene>
<keyword evidence="2" id="KW-0812">Transmembrane</keyword>
<evidence type="ECO:0000313" key="4">
    <source>
        <dbReference type="Proteomes" id="UP000823405"/>
    </source>
</evidence>
<organism evidence="3 4">
    <name type="scientific">Linnemannia gamsii</name>
    <dbReference type="NCBI Taxonomy" id="64522"/>
    <lineage>
        <taxon>Eukaryota</taxon>
        <taxon>Fungi</taxon>
        <taxon>Fungi incertae sedis</taxon>
        <taxon>Mucoromycota</taxon>
        <taxon>Mortierellomycotina</taxon>
        <taxon>Mortierellomycetes</taxon>
        <taxon>Mortierellales</taxon>
        <taxon>Mortierellaceae</taxon>
        <taxon>Linnemannia</taxon>
    </lineage>
</organism>